<dbReference type="EMBL" id="MU129035">
    <property type="protein sequence ID" value="KAF9509453.1"/>
    <property type="molecule type" value="Genomic_DNA"/>
</dbReference>
<dbReference type="AlphaFoldDB" id="A0A9P6DSG0"/>
<dbReference type="Proteomes" id="UP000886523">
    <property type="component" value="Unassembled WGS sequence"/>
</dbReference>
<accession>A0A9P6DSG0</accession>
<proteinExistence type="predicted"/>
<dbReference type="OrthoDB" id="3004525at2759"/>
<evidence type="ECO:0000313" key="1">
    <source>
        <dbReference type="EMBL" id="KAF9509453.1"/>
    </source>
</evidence>
<organism evidence="1 2">
    <name type="scientific">Hydnum rufescens UP504</name>
    <dbReference type="NCBI Taxonomy" id="1448309"/>
    <lineage>
        <taxon>Eukaryota</taxon>
        <taxon>Fungi</taxon>
        <taxon>Dikarya</taxon>
        <taxon>Basidiomycota</taxon>
        <taxon>Agaricomycotina</taxon>
        <taxon>Agaricomycetes</taxon>
        <taxon>Cantharellales</taxon>
        <taxon>Hydnaceae</taxon>
        <taxon>Hydnum</taxon>
    </lineage>
</organism>
<sequence length="214" mass="23860">MRQWGWGRPHVGPLALATHATIMNHVVIAEEGTPRYSQHFVTPLPGSSTPPILDNPGHSEALSFKLMPGRQEIYEPSNPNHHQIGTVPKTSGNKCYAVADTPLLEWSHICDEFLDKLLQYDGRGDLLQVLGCPGCDLPGISGMYRCNDCFDHDMVCHQCCVQRHEHLPLHKINVWNGSFFECTTLQDMGLTVYLGHKGCLMPKDGPVSFTVIHH</sequence>
<name>A0A9P6DSG0_9AGAM</name>
<keyword evidence="2" id="KW-1185">Reference proteome</keyword>
<evidence type="ECO:0000313" key="2">
    <source>
        <dbReference type="Proteomes" id="UP000886523"/>
    </source>
</evidence>
<protein>
    <submittedName>
        <fullName evidence="1">Uncharacterized protein</fullName>
    </submittedName>
</protein>
<comment type="caution">
    <text evidence="1">The sequence shown here is derived from an EMBL/GenBank/DDBJ whole genome shotgun (WGS) entry which is preliminary data.</text>
</comment>
<reference evidence="1" key="1">
    <citation type="journal article" date="2020" name="Nat. Commun.">
        <title>Large-scale genome sequencing of mycorrhizal fungi provides insights into the early evolution of symbiotic traits.</title>
        <authorList>
            <person name="Miyauchi S."/>
            <person name="Kiss E."/>
            <person name="Kuo A."/>
            <person name="Drula E."/>
            <person name="Kohler A."/>
            <person name="Sanchez-Garcia M."/>
            <person name="Morin E."/>
            <person name="Andreopoulos B."/>
            <person name="Barry K.W."/>
            <person name="Bonito G."/>
            <person name="Buee M."/>
            <person name="Carver A."/>
            <person name="Chen C."/>
            <person name="Cichocki N."/>
            <person name="Clum A."/>
            <person name="Culley D."/>
            <person name="Crous P.W."/>
            <person name="Fauchery L."/>
            <person name="Girlanda M."/>
            <person name="Hayes R.D."/>
            <person name="Keri Z."/>
            <person name="LaButti K."/>
            <person name="Lipzen A."/>
            <person name="Lombard V."/>
            <person name="Magnuson J."/>
            <person name="Maillard F."/>
            <person name="Murat C."/>
            <person name="Nolan M."/>
            <person name="Ohm R.A."/>
            <person name="Pangilinan J."/>
            <person name="Pereira M.F."/>
            <person name="Perotto S."/>
            <person name="Peter M."/>
            <person name="Pfister S."/>
            <person name="Riley R."/>
            <person name="Sitrit Y."/>
            <person name="Stielow J.B."/>
            <person name="Szollosi G."/>
            <person name="Zifcakova L."/>
            <person name="Stursova M."/>
            <person name="Spatafora J.W."/>
            <person name="Tedersoo L."/>
            <person name="Vaario L.M."/>
            <person name="Yamada A."/>
            <person name="Yan M."/>
            <person name="Wang P."/>
            <person name="Xu J."/>
            <person name="Bruns T."/>
            <person name="Baldrian P."/>
            <person name="Vilgalys R."/>
            <person name="Dunand C."/>
            <person name="Henrissat B."/>
            <person name="Grigoriev I.V."/>
            <person name="Hibbett D."/>
            <person name="Nagy L.G."/>
            <person name="Martin F.M."/>
        </authorList>
    </citation>
    <scope>NUCLEOTIDE SEQUENCE</scope>
    <source>
        <strain evidence="1">UP504</strain>
    </source>
</reference>
<gene>
    <name evidence="1" type="ORF">BS47DRAFT_1365256</name>
</gene>